<dbReference type="GeneID" id="87598936"/>
<organism evidence="10">
    <name type="scientific">Halalkalibacterium halodurans</name>
    <name type="common">Bacillus halodurans</name>
    <dbReference type="NCBI Taxonomy" id="86665"/>
    <lineage>
        <taxon>Bacteria</taxon>
        <taxon>Bacillati</taxon>
        <taxon>Bacillota</taxon>
        <taxon>Bacilli</taxon>
        <taxon>Bacillales</taxon>
        <taxon>Bacillaceae</taxon>
        <taxon>Halalkalibacterium (ex Joshi et al. 2022)</taxon>
    </lineage>
</organism>
<evidence type="ECO:0000256" key="1">
    <source>
        <dbReference type="ARBA" id="ARBA00001113"/>
    </source>
</evidence>
<dbReference type="RefSeq" id="WP_053430375.1">
    <property type="nucleotide sequence ID" value="NZ_CP040441.1"/>
</dbReference>
<evidence type="ECO:0000256" key="5">
    <source>
        <dbReference type="ARBA" id="ARBA00022777"/>
    </source>
</evidence>
<dbReference type="NCBIfam" id="TIGR02365">
    <property type="entry name" value="dha_L_ycgS"/>
    <property type="match status" value="1"/>
</dbReference>
<dbReference type="GO" id="GO:0047324">
    <property type="term" value="F:phosphoenolpyruvate-glycerone phosphotransferase activity"/>
    <property type="evidence" value="ECO:0007669"/>
    <property type="project" value="UniProtKB-EC"/>
</dbReference>
<comment type="pathway">
    <text evidence="2">Polyol metabolism; glycerol degradation.</text>
</comment>
<comment type="function">
    <text evidence="8">ADP-binding subunit of the dihydroxyacetone kinase, which is responsible for the phosphoenolpyruvate (PEP)-dependent phosphorylation of dihydroxyacetone. DhaL-ADP is converted to DhaL-ATP via a phosphoryl group transfer from DhaM and transmits it to dihydroxyacetone binds to DhaK.</text>
</comment>
<keyword evidence="5 10" id="KW-0418">Kinase</keyword>
<dbReference type="InterPro" id="IPR036117">
    <property type="entry name" value="DhaL_dom_sf"/>
</dbReference>
<protein>
    <recommendedName>
        <fullName evidence="3">phosphoenolpyruvate--glycerone phosphotransferase</fullName>
        <ecNumber evidence="3">2.7.1.121</ecNumber>
    </recommendedName>
</protein>
<accession>A0A0M0KGD6</accession>
<evidence type="ECO:0000259" key="9">
    <source>
        <dbReference type="PROSITE" id="PS51480"/>
    </source>
</evidence>
<dbReference type="PATRIC" id="fig|136160.3.peg.775"/>
<dbReference type="EMBL" id="LILD01000001">
    <property type="protein sequence ID" value="KOO37886.1"/>
    <property type="molecule type" value="Genomic_DNA"/>
</dbReference>
<dbReference type="Pfam" id="PF02734">
    <property type="entry name" value="Dak2"/>
    <property type="match status" value="1"/>
</dbReference>
<keyword evidence="6" id="KW-0319">Glycerol metabolism</keyword>
<evidence type="ECO:0000256" key="3">
    <source>
        <dbReference type="ARBA" id="ARBA00012095"/>
    </source>
</evidence>
<comment type="caution">
    <text evidence="10">The sequence shown here is derived from an EMBL/GenBank/DDBJ whole genome shotgun (WGS) entry which is preliminary data.</text>
</comment>
<dbReference type="PROSITE" id="PS51480">
    <property type="entry name" value="DHAL"/>
    <property type="match status" value="1"/>
</dbReference>
<name>A0A0M0KGD6_ALKHA</name>
<dbReference type="Gene3D" id="1.25.40.340">
    <property type="match status" value="1"/>
</dbReference>
<feature type="domain" description="DhaL" evidence="9">
    <location>
        <begin position="5"/>
        <end position="191"/>
    </location>
</feature>
<dbReference type="InterPro" id="IPR004007">
    <property type="entry name" value="DhaL_dom"/>
</dbReference>
<comment type="subunit">
    <text evidence="7">Homodimer. The dihydroxyacetone kinase complex is composed of a homodimer of DhaM, a homodimer of DhaK and the subunit DhaL.</text>
</comment>
<dbReference type="SMART" id="SM01120">
    <property type="entry name" value="Dak2"/>
    <property type="match status" value="1"/>
</dbReference>
<evidence type="ECO:0000313" key="10">
    <source>
        <dbReference type="EMBL" id="KOO37886.1"/>
    </source>
</evidence>
<dbReference type="GO" id="GO:0005829">
    <property type="term" value="C:cytosol"/>
    <property type="evidence" value="ECO:0007669"/>
    <property type="project" value="TreeGrafter"/>
</dbReference>
<gene>
    <name evidence="10" type="ORF">AMD02_02740</name>
</gene>
<keyword evidence="4" id="KW-0808">Transferase</keyword>
<dbReference type="GO" id="GO:0019563">
    <property type="term" value="P:glycerol catabolic process"/>
    <property type="evidence" value="ECO:0007669"/>
    <property type="project" value="TreeGrafter"/>
</dbReference>
<dbReference type="EC" id="2.7.1.121" evidence="3"/>
<proteinExistence type="predicted"/>
<dbReference type="SUPFAM" id="SSF101473">
    <property type="entry name" value="DhaL-like"/>
    <property type="match status" value="1"/>
</dbReference>
<dbReference type="PANTHER" id="PTHR28629:SF4">
    <property type="entry name" value="TRIOKINASE_FMN CYCLASE"/>
    <property type="match status" value="1"/>
</dbReference>
<dbReference type="AlphaFoldDB" id="A0A0M0KGD6"/>
<dbReference type="PANTHER" id="PTHR28629">
    <property type="entry name" value="TRIOKINASE/FMN CYCLASE"/>
    <property type="match status" value="1"/>
</dbReference>
<evidence type="ECO:0000256" key="8">
    <source>
        <dbReference type="ARBA" id="ARBA00055771"/>
    </source>
</evidence>
<evidence type="ECO:0000256" key="6">
    <source>
        <dbReference type="ARBA" id="ARBA00022798"/>
    </source>
</evidence>
<sequence>MFTVENTTKWLHAFHEKVQANQSYLSELDSAIGDGDHGTNMARGLAEVERKLKENSFESPQEVLKMAAMALISKTGGASGPLYGTALLEMSKQVAIDPDHIGKTVEAGLNGILKRGKATTGEKTMVDVWKPVVESLMAEQQLSKERIHQFVSETKEMKATKGRASYLGERSLGHLDPGAVSSGYLFEAMIDGGILS</sequence>
<evidence type="ECO:0000256" key="4">
    <source>
        <dbReference type="ARBA" id="ARBA00022679"/>
    </source>
</evidence>
<evidence type="ECO:0000256" key="7">
    <source>
        <dbReference type="ARBA" id="ARBA00046577"/>
    </source>
</evidence>
<comment type="catalytic activity">
    <reaction evidence="1">
        <text>dihydroxyacetone + phosphoenolpyruvate = dihydroxyacetone phosphate + pyruvate</text>
        <dbReference type="Rhea" id="RHEA:18381"/>
        <dbReference type="ChEBI" id="CHEBI:15361"/>
        <dbReference type="ChEBI" id="CHEBI:16016"/>
        <dbReference type="ChEBI" id="CHEBI:57642"/>
        <dbReference type="ChEBI" id="CHEBI:58702"/>
        <dbReference type="EC" id="2.7.1.121"/>
    </reaction>
</comment>
<evidence type="ECO:0000256" key="2">
    <source>
        <dbReference type="ARBA" id="ARBA00004745"/>
    </source>
</evidence>
<dbReference type="InterPro" id="IPR012737">
    <property type="entry name" value="DhaK_L_YcgS"/>
</dbReference>
<reference evidence="10" key="1">
    <citation type="submission" date="2015-08" db="EMBL/GenBank/DDBJ databases">
        <title>Complete DNA Sequence of Pseudomonas syringae pv. actinidiae, the Causal Agent of Kiwifruit Canker Disease.</title>
        <authorList>
            <person name="Rikkerink E.H.A."/>
            <person name="Fineran P.C."/>
        </authorList>
    </citation>
    <scope>NUCLEOTIDE SEQUENCE</scope>
    <source>
        <strain evidence="10">DSM 13666</strain>
    </source>
</reference>
<accession>A0A4Y7WTV3</accession>
<dbReference type="GO" id="GO:0004371">
    <property type="term" value="F:glycerone kinase activity"/>
    <property type="evidence" value="ECO:0007669"/>
    <property type="project" value="InterPro"/>
</dbReference>
<dbReference type="FunFam" id="1.25.40.340:FF:000002">
    <property type="entry name" value="Dihydroxyacetone kinase, L subunit"/>
    <property type="match status" value="1"/>
</dbReference>
<dbReference type="InterPro" id="IPR050861">
    <property type="entry name" value="Dihydroxyacetone_Kinase"/>
</dbReference>